<evidence type="ECO:0000259" key="9">
    <source>
        <dbReference type="PROSITE" id="PS50893"/>
    </source>
</evidence>
<dbReference type="InterPro" id="IPR003439">
    <property type="entry name" value="ABC_transporter-like_ATP-bd"/>
</dbReference>
<evidence type="ECO:0000256" key="7">
    <source>
        <dbReference type="ARBA" id="ARBA00022840"/>
    </source>
</evidence>
<dbReference type="GO" id="GO:0005524">
    <property type="term" value="F:ATP binding"/>
    <property type="evidence" value="ECO:0007669"/>
    <property type="project" value="UniProtKB-KW"/>
</dbReference>
<evidence type="ECO:0000256" key="5">
    <source>
        <dbReference type="ARBA" id="ARBA00022519"/>
    </source>
</evidence>
<dbReference type="InterPro" id="IPR030679">
    <property type="entry name" value="ABC_ATPase_HisP-typ"/>
</dbReference>
<dbReference type="Pfam" id="PF00005">
    <property type="entry name" value="ABC_tran"/>
    <property type="match status" value="1"/>
</dbReference>
<dbReference type="PANTHER" id="PTHR43166">
    <property type="entry name" value="AMINO ACID IMPORT ATP-BINDING PROTEIN"/>
    <property type="match status" value="1"/>
</dbReference>
<evidence type="ECO:0000256" key="4">
    <source>
        <dbReference type="ARBA" id="ARBA00022475"/>
    </source>
</evidence>
<dbReference type="Proteomes" id="UP001377692">
    <property type="component" value="Unassembled WGS sequence"/>
</dbReference>
<reference evidence="10 11" key="1">
    <citation type="submission" date="2024-02" db="EMBL/GenBank/DDBJ databases">
        <title>Identification of pathogenicity and growth-promoting functions of Pseudomonas putida variants.</title>
        <authorList>
            <person name="Sun J."/>
        </authorList>
    </citation>
    <scope>NUCLEOTIDE SEQUENCE [LARGE SCALE GENOMIC DNA]</scope>
    <source>
        <strain evidence="10 11">A04</strain>
    </source>
</reference>
<accession>A0ABU8RCQ8</accession>
<evidence type="ECO:0000313" key="11">
    <source>
        <dbReference type="Proteomes" id="UP001377692"/>
    </source>
</evidence>
<evidence type="ECO:0000256" key="1">
    <source>
        <dbReference type="ARBA" id="ARBA00004417"/>
    </source>
</evidence>
<keyword evidence="11" id="KW-1185">Reference proteome</keyword>
<dbReference type="InterPro" id="IPR017871">
    <property type="entry name" value="ABC_transporter-like_CS"/>
</dbReference>
<dbReference type="PIRSF" id="PIRSF039085">
    <property type="entry name" value="ABC_ATPase_HisP"/>
    <property type="match status" value="1"/>
</dbReference>
<keyword evidence="5" id="KW-0997">Cell inner membrane</keyword>
<dbReference type="PROSITE" id="PS00211">
    <property type="entry name" value="ABC_TRANSPORTER_1"/>
    <property type="match status" value="1"/>
</dbReference>
<keyword evidence="8" id="KW-0472">Membrane</keyword>
<evidence type="ECO:0000256" key="2">
    <source>
        <dbReference type="ARBA" id="ARBA00005417"/>
    </source>
</evidence>
<evidence type="ECO:0000313" key="10">
    <source>
        <dbReference type="EMBL" id="MEJ5907673.1"/>
    </source>
</evidence>
<dbReference type="EMBL" id="JBBHLD010000031">
    <property type="protein sequence ID" value="MEJ5907673.1"/>
    <property type="molecule type" value="Genomic_DNA"/>
</dbReference>
<comment type="similarity">
    <text evidence="2">Belongs to the ABC transporter superfamily.</text>
</comment>
<dbReference type="PROSITE" id="PS50893">
    <property type="entry name" value="ABC_TRANSPORTER_2"/>
    <property type="match status" value="1"/>
</dbReference>
<comment type="caution">
    <text evidence="10">The sequence shown here is derived from an EMBL/GenBank/DDBJ whole genome shotgun (WGS) entry which is preliminary data.</text>
</comment>
<comment type="subcellular location">
    <subcellularLocation>
        <location evidence="1">Cell inner membrane</location>
        <topology evidence="1">Peripheral membrane protein</topology>
    </subcellularLocation>
</comment>
<dbReference type="SUPFAM" id="SSF52540">
    <property type="entry name" value="P-loop containing nucleoside triphosphate hydrolases"/>
    <property type="match status" value="1"/>
</dbReference>
<gene>
    <name evidence="10" type="ORF">V7V80_23580</name>
</gene>
<dbReference type="Gene3D" id="3.40.50.300">
    <property type="entry name" value="P-loop containing nucleotide triphosphate hydrolases"/>
    <property type="match status" value="1"/>
</dbReference>
<dbReference type="RefSeq" id="WP_339550960.1">
    <property type="nucleotide sequence ID" value="NZ_JBBHLD010000031.1"/>
</dbReference>
<keyword evidence="6" id="KW-0547">Nucleotide-binding</keyword>
<dbReference type="InterPro" id="IPR050086">
    <property type="entry name" value="MetN_ABC_transporter-like"/>
</dbReference>
<proteinExistence type="inferred from homology"/>
<evidence type="ECO:0000256" key="6">
    <source>
        <dbReference type="ARBA" id="ARBA00022741"/>
    </source>
</evidence>
<evidence type="ECO:0000256" key="8">
    <source>
        <dbReference type="ARBA" id="ARBA00023136"/>
    </source>
</evidence>
<keyword evidence="7 10" id="KW-0067">ATP-binding</keyword>
<keyword evidence="3" id="KW-0813">Transport</keyword>
<organism evidence="10 11">
    <name type="scientific">Pseudomonas kermanshahensis</name>
    <dbReference type="NCBI Taxonomy" id="2745482"/>
    <lineage>
        <taxon>Bacteria</taxon>
        <taxon>Pseudomonadati</taxon>
        <taxon>Pseudomonadota</taxon>
        <taxon>Gammaproteobacteria</taxon>
        <taxon>Pseudomonadales</taxon>
        <taxon>Pseudomonadaceae</taxon>
        <taxon>Pseudomonas</taxon>
    </lineage>
</organism>
<keyword evidence="4" id="KW-1003">Cell membrane</keyword>
<evidence type="ECO:0000256" key="3">
    <source>
        <dbReference type="ARBA" id="ARBA00022448"/>
    </source>
</evidence>
<dbReference type="SMART" id="SM00382">
    <property type="entry name" value="AAA"/>
    <property type="match status" value="1"/>
</dbReference>
<feature type="domain" description="ABC transporter" evidence="9">
    <location>
        <begin position="4"/>
        <end position="251"/>
    </location>
</feature>
<sequence length="264" mass="28964">MATLSAVDISKNYGPHHVLNGVSLSASSGDVITLVGSSGSGKSTFLRCLNLLELPTAGRLLWNGDAVALARKADGLLHPTSAKELQRFRSKLAMVFQSFNLWSHLNVLDNVTLIPRKNLGVSRDEALVRARNYLEKVHIDPEKFGHCYPIQLSGGMQQRVAIARALAVEPEIIFLDEPTSALDPELVGEVLGVIKGLAQEGRTMVMVTHEMKFAREVSTEVVFLHKGVIEERNNPEAFFSHPQSERLKAFLGRSSDEVSVLRTA</sequence>
<name>A0ABU8RCQ8_9PSED</name>
<dbReference type="InterPro" id="IPR027417">
    <property type="entry name" value="P-loop_NTPase"/>
</dbReference>
<protein>
    <submittedName>
        <fullName evidence="10">ATP-binding cassette domain-containing protein</fullName>
    </submittedName>
</protein>
<dbReference type="PANTHER" id="PTHR43166:SF35">
    <property type="entry name" value="L-CYSTINE IMPORT ATP-BINDING PROTEIN TCYN"/>
    <property type="match status" value="1"/>
</dbReference>
<dbReference type="InterPro" id="IPR003593">
    <property type="entry name" value="AAA+_ATPase"/>
</dbReference>